<sequence>MMFSKVIVLVIENRTIALFIDSDNISQNYFKILMDELNEFGNVTYKRIYGDFTTQQANSWRPLLLEFAIEPIQQYSYTKGKNATDSAMIIDAMDILHKGNVDCVCLATSDSDFTKLAIRFRNENYVVIGAGEEKTPTSFKAACHRFLLMDQLLAKIVNKTRPESNQQKTAEDTKKKKALDELIKISKEIIQKGADPDDGYMHFSTFMNELYKKDNAFNPKNYGVNSKPITFFKELKIGTKLPFTLTKRTQQYRIKIT</sequence>
<dbReference type="CDD" id="cd11297">
    <property type="entry name" value="PIN_LabA-like_N_1"/>
    <property type="match status" value="1"/>
</dbReference>
<evidence type="ECO:0000313" key="2">
    <source>
        <dbReference type="EMBL" id="WNY27890.1"/>
    </source>
</evidence>
<dbReference type="KEGG" id="mees:MmiEs2_00680"/>
<dbReference type="AlphaFoldDB" id="A0AA96ZWD2"/>
<dbReference type="Gene3D" id="3.40.50.1010">
    <property type="entry name" value="5'-nuclease"/>
    <property type="match status" value="1"/>
</dbReference>
<dbReference type="PANTHER" id="PTHR35811:SF1">
    <property type="entry name" value="HTH OST-TYPE DOMAIN-CONTAINING PROTEIN"/>
    <property type="match status" value="1"/>
</dbReference>
<reference evidence="2 3" key="1">
    <citation type="submission" date="2023-07" db="EMBL/GenBank/DDBJ databases">
        <title>Closed genome sequence of Methanimicrococcus sp. Es2.</title>
        <authorList>
            <person name="Protasov E."/>
            <person name="Platt K."/>
            <person name="Reeh H."/>
            <person name="Poehlein A."/>
            <person name="Daniel R."/>
            <person name="Brune A."/>
        </authorList>
    </citation>
    <scope>NUCLEOTIDE SEQUENCE [LARGE SCALE GENOMIC DNA]</scope>
    <source>
        <strain evidence="2 3">Es2</strain>
    </source>
</reference>
<evidence type="ECO:0000313" key="3">
    <source>
        <dbReference type="Proteomes" id="UP001302662"/>
    </source>
</evidence>
<gene>
    <name evidence="2" type="ORF">MmiEs2_00680</name>
</gene>
<feature type="domain" description="NYN" evidence="1">
    <location>
        <begin position="16"/>
        <end position="148"/>
    </location>
</feature>
<organism evidence="2 3">
    <name type="scientific">Methanimicrococcus stummii</name>
    <dbReference type="NCBI Taxonomy" id="3028294"/>
    <lineage>
        <taxon>Archaea</taxon>
        <taxon>Methanobacteriati</taxon>
        <taxon>Methanobacteriota</taxon>
        <taxon>Stenosarchaea group</taxon>
        <taxon>Methanomicrobia</taxon>
        <taxon>Methanosarcinales</taxon>
        <taxon>Methanosarcinaceae</taxon>
        <taxon>Methanimicrococcus</taxon>
    </lineage>
</organism>
<dbReference type="EMBL" id="CP131062">
    <property type="protein sequence ID" value="WNY27890.1"/>
    <property type="molecule type" value="Genomic_DNA"/>
</dbReference>
<dbReference type="Proteomes" id="UP001302662">
    <property type="component" value="Chromosome"/>
</dbReference>
<evidence type="ECO:0000259" key="1">
    <source>
        <dbReference type="Pfam" id="PF01936"/>
    </source>
</evidence>
<dbReference type="PANTHER" id="PTHR35811">
    <property type="entry name" value="SLR1870 PROTEIN"/>
    <property type="match status" value="1"/>
</dbReference>
<dbReference type="GO" id="GO:0004540">
    <property type="term" value="F:RNA nuclease activity"/>
    <property type="evidence" value="ECO:0007669"/>
    <property type="project" value="InterPro"/>
</dbReference>
<dbReference type="Pfam" id="PF01936">
    <property type="entry name" value="NYN"/>
    <property type="match status" value="1"/>
</dbReference>
<keyword evidence="3" id="KW-1185">Reference proteome</keyword>
<accession>A0AA96ZWD2</accession>
<proteinExistence type="predicted"/>
<dbReference type="InterPro" id="IPR021139">
    <property type="entry name" value="NYN"/>
</dbReference>
<protein>
    <recommendedName>
        <fullName evidence="1">NYN domain-containing protein</fullName>
    </recommendedName>
</protein>
<name>A0AA96ZWD2_9EURY</name>